<dbReference type="RefSeq" id="WP_092872479.1">
    <property type="nucleotide sequence ID" value="NZ_FOJY01000010.1"/>
</dbReference>
<feature type="transmembrane region" description="Helical" evidence="3">
    <location>
        <begin position="20"/>
        <end position="38"/>
    </location>
</feature>
<feature type="compositionally biased region" description="Low complexity" evidence="2">
    <location>
        <begin position="391"/>
        <end position="407"/>
    </location>
</feature>
<dbReference type="EMBL" id="FOJY01000010">
    <property type="protein sequence ID" value="SFB13252.1"/>
    <property type="molecule type" value="Genomic_DNA"/>
</dbReference>
<dbReference type="InterPro" id="IPR050922">
    <property type="entry name" value="LytR/CpsA/Psr_CW_biosynth"/>
</dbReference>
<dbReference type="PANTHER" id="PTHR33392:SF6">
    <property type="entry name" value="POLYISOPRENYL-TEICHOIC ACID--PEPTIDOGLYCAN TEICHOIC ACID TRANSFERASE TAGU"/>
    <property type="match status" value="1"/>
</dbReference>
<evidence type="ECO:0000259" key="4">
    <source>
        <dbReference type="Pfam" id="PF03816"/>
    </source>
</evidence>
<gene>
    <name evidence="5" type="ORF">SAMN05216249_11049</name>
</gene>
<accession>A0A1I0YJ97</accession>
<evidence type="ECO:0000313" key="6">
    <source>
        <dbReference type="Proteomes" id="UP000198838"/>
    </source>
</evidence>
<dbReference type="Pfam" id="PF03816">
    <property type="entry name" value="LytR_cpsA_psr"/>
    <property type="match status" value="1"/>
</dbReference>
<feature type="region of interest" description="Disordered" evidence="2">
    <location>
        <begin position="362"/>
        <end position="407"/>
    </location>
</feature>
<evidence type="ECO:0000313" key="5">
    <source>
        <dbReference type="EMBL" id="SFB13252.1"/>
    </source>
</evidence>
<reference evidence="5 6" key="1">
    <citation type="submission" date="2016-10" db="EMBL/GenBank/DDBJ databases">
        <authorList>
            <person name="de Groot N.N."/>
        </authorList>
    </citation>
    <scope>NUCLEOTIDE SEQUENCE [LARGE SCALE GENOMIC DNA]</scope>
    <source>
        <strain evidence="5 6">DSM 5522</strain>
    </source>
</reference>
<proteinExistence type="inferred from homology"/>
<sequence>MSEKKKLSRKQLKRKRRRIIIAVEVVALLFLLAGVFLVSKYNKLGTVEYKKEEVKKNEDLTDESSKDYTTIALYGLDSRSAGDLGEGNRSDCIMIASINNKTKAVRVASVFRDTYLYTATTDDDELEYAKASWAYSYGGPTEANSMLNINLDLDVDDFVAVDFSAVANTIDLLGGIDVEITESERNYINGYAVETSQITGLDTPAIMETGLVHLDGLHAVSYARIRYDTNDKYSTDYKRTERQRIVLEKMVEAAKSANLGTLNSIVDTVLPQVATSLSATEILGLATNLTNFKVEATTGFPFEKKTKKVSGPGDCVIPLGLVENVEELHAFLYPDSQYSVSETVRKIDGEIVTATGYSREDANVTEGVGASEESNTASANSATERETPANTTSTEDTTSEGSTEGTN</sequence>
<dbReference type="STRING" id="1120918.SAMN05216249_11049"/>
<feature type="compositionally biased region" description="Low complexity" evidence="2">
    <location>
        <begin position="370"/>
        <end position="382"/>
    </location>
</feature>
<dbReference type="InterPro" id="IPR004474">
    <property type="entry name" value="LytR_CpsA_psr"/>
</dbReference>
<feature type="domain" description="Cell envelope-related transcriptional attenuator" evidence="4">
    <location>
        <begin position="89"/>
        <end position="255"/>
    </location>
</feature>
<keyword evidence="6" id="KW-1185">Reference proteome</keyword>
<protein>
    <submittedName>
        <fullName evidence="5">Cell envelope-related function transcriptional attenuator common domain-containing protein</fullName>
    </submittedName>
</protein>
<dbReference type="Gene3D" id="3.40.630.190">
    <property type="entry name" value="LCP protein"/>
    <property type="match status" value="1"/>
</dbReference>
<keyword evidence="3" id="KW-0472">Membrane</keyword>
<name>A0A1I0YJ97_9FIRM</name>
<evidence type="ECO:0000256" key="2">
    <source>
        <dbReference type="SAM" id="MobiDB-lite"/>
    </source>
</evidence>
<dbReference type="NCBIfam" id="TIGR00350">
    <property type="entry name" value="lytR_cpsA_psr"/>
    <property type="match status" value="1"/>
</dbReference>
<dbReference type="AlphaFoldDB" id="A0A1I0YJ97"/>
<evidence type="ECO:0000256" key="1">
    <source>
        <dbReference type="ARBA" id="ARBA00006068"/>
    </source>
</evidence>
<keyword evidence="3" id="KW-1133">Transmembrane helix</keyword>
<dbReference type="OrthoDB" id="27330at2"/>
<keyword evidence="3" id="KW-0812">Transmembrane</keyword>
<dbReference type="PANTHER" id="PTHR33392">
    <property type="entry name" value="POLYISOPRENYL-TEICHOIC ACID--PEPTIDOGLYCAN TEICHOIC ACID TRANSFERASE TAGU"/>
    <property type="match status" value="1"/>
</dbReference>
<organism evidence="5 6">
    <name type="scientific">Acetitomaculum ruminis DSM 5522</name>
    <dbReference type="NCBI Taxonomy" id="1120918"/>
    <lineage>
        <taxon>Bacteria</taxon>
        <taxon>Bacillati</taxon>
        <taxon>Bacillota</taxon>
        <taxon>Clostridia</taxon>
        <taxon>Lachnospirales</taxon>
        <taxon>Lachnospiraceae</taxon>
        <taxon>Acetitomaculum</taxon>
    </lineage>
</organism>
<comment type="similarity">
    <text evidence="1">Belongs to the LytR/CpsA/Psr (LCP) family.</text>
</comment>
<evidence type="ECO:0000256" key="3">
    <source>
        <dbReference type="SAM" id="Phobius"/>
    </source>
</evidence>
<dbReference type="Proteomes" id="UP000198838">
    <property type="component" value="Unassembled WGS sequence"/>
</dbReference>